<dbReference type="EC" id="3.1.3.3" evidence="4"/>
<comment type="cofactor">
    <cofactor evidence="1">
        <name>Mg(2+)</name>
        <dbReference type="ChEBI" id="CHEBI:18420"/>
    </cofactor>
</comment>
<gene>
    <name evidence="15" type="primary">serB</name>
    <name evidence="15" type="ORF">Q9312_08855</name>
</gene>
<dbReference type="InterPro" id="IPR050582">
    <property type="entry name" value="HAD-like_SerB"/>
</dbReference>
<evidence type="ECO:0000256" key="12">
    <source>
        <dbReference type="ARBA" id="ARBA00048138"/>
    </source>
</evidence>
<evidence type="ECO:0000256" key="11">
    <source>
        <dbReference type="ARBA" id="ARBA00031693"/>
    </source>
</evidence>
<protein>
    <recommendedName>
        <fullName evidence="5">Phosphoserine phosphatase</fullName>
        <ecNumber evidence="4">3.1.3.3</ecNumber>
    </recommendedName>
    <alternativeName>
        <fullName evidence="11">O-phosphoserine phosphohydrolase</fullName>
    </alternativeName>
</protein>
<evidence type="ECO:0000256" key="6">
    <source>
        <dbReference type="ARBA" id="ARBA00022605"/>
    </source>
</evidence>
<evidence type="ECO:0000256" key="4">
    <source>
        <dbReference type="ARBA" id="ARBA00012640"/>
    </source>
</evidence>
<evidence type="ECO:0000256" key="14">
    <source>
        <dbReference type="PIRSR" id="PIRSR604469-1"/>
    </source>
</evidence>
<dbReference type="SFLD" id="SFLDG01137">
    <property type="entry name" value="C1.6.1:_Phosphoserine_Phosphat"/>
    <property type="match status" value="1"/>
</dbReference>
<feature type="active site" description="Proton donor" evidence="14">
    <location>
        <position position="124"/>
    </location>
</feature>
<evidence type="ECO:0000256" key="10">
    <source>
        <dbReference type="ARBA" id="ARBA00023299"/>
    </source>
</evidence>
<dbReference type="GO" id="GO:0006564">
    <property type="term" value="P:L-serine biosynthetic process"/>
    <property type="evidence" value="ECO:0007669"/>
    <property type="project" value="UniProtKB-KW"/>
</dbReference>
<dbReference type="EMBL" id="CP133548">
    <property type="protein sequence ID" value="WMS89009.1"/>
    <property type="molecule type" value="Genomic_DNA"/>
</dbReference>
<comment type="pathway">
    <text evidence="2">Amino-acid biosynthesis; L-serine biosynthesis; L-serine from 3-phospho-D-glycerate: step 3/3.</text>
</comment>
<dbReference type="InterPro" id="IPR036412">
    <property type="entry name" value="HAD-like_sf"/>
</dbReference>
<dbReference type="NCBIfam" id="TIGR00338">
    <property type="entry name" value="serB"/>
    <property type="match status" value="1"/>
</dbReference>
<dbReference type="Proteomes" id="UP001239782">
    <property type="component" value="Chromosome"/>
</dbReference>
<evidence type="ECO:0000256" key="9">
    <source>
        <dbReference type="ARBA" id="ARBA00022842"/>
    </source>
</evidence>
<dbReference type="GO" id="GO:0000287">
    <property type="term" value="F:magnesium ion binding"/>
    <property type="evidence" value="ECO:0007669"/>
    <property type="project" value="TreeGrafter"/>
</dbReference>
<dbReference type="Pfam" id="PF00702">
    <property type="entry name" value="Hydrolase"/>
    <property type="match status" value="1"/>
</dbReference>
<keyword evidence="8 15" id="KW-0378">Hydrolase</keyword>
<evidence type="ECO:0000256" key="1">
    <source>
        <dbReference type="ARBA" id="ARBA00001946"/>
    </source>
</evidence>
<keyword evidence="6" id="KW-0028">Amino-acid biosynthesis</keyword>
<evidence type="ECO:0000313" key="16">
    <source>
        <dbReference type="Proteomes" id="UP001239782"/>
    </source>
</evidence>
<accession>A0AA51RX01</accession>
<dbReference type="CDD" id="cd07500">
    <property type="entry name" value="HAD_PSP"/>
    <property type="match status" value="1"/>
</dbReference>
<dbReference type="GO" id="GO:0005737">
    <property type="term" value="C:cytoplasm"/>
    <property type="evidence" value="ECO:0007669"/>
    <property type="project" value="TreeGrafter"/>
</dbReference>
<evidence type="ECO:0000256" key="8">
    <source>
        <dbReference type="ARBA" id="ARBA00022801"/>
    </source>
</evidence>
<dbReference type="SFLD" id="SFLDS00003">
    <property type="entry name" value="Haloacid_Dehalogenase"/>
    <property type="match status" value="1"/>
</dbReference>
<keyword evidence="16" id="KW-1185">Reference proteome</keyword>
<organism evidence="15 16">
    <name type="scientific">Pleionea litopenaei</name>
    <dbReference type="NCBI Taxonomy" id="3070815"/>
    <lineage>
        <taxon>Bacteria</taxon>
        <taxon>Pseudomonadati</taxon>
        <taxon>Pseudomonadota</taxon>
        <taxon>Gammaproteobacteria</taxon>
        <taxon>Oceanospirillales</taxon>
        <taxon>Pleioneaceae</taxon>
        <taxon>Pleionea</taxon>
    </lineage>
</organism>
<evidence type="ECO:0000313" key="15">
    <source>
        <dbReference type="EMBL" id="WMS89009.1"/>
    </source>
</evidence>
<dbReference type="AlphaFoldDB" id="A0AA51RX01"/>
<dbReference type="SUPFAM" id="SSF56784">
    <property type="entry name" value="HAD-like"/>
    <property type="match status" value="1"/>
</dbReference>
<feature type="active site" description="Nucleophile" evidence="14">
    <location>
        <position position="122"/>
    </location>
</feature>
<dbReference type="InterPro" id="IPR004469">
    <property type="entry name" value="PSP"/>
</dbReference>
<dbReference type="NCBIfam" id="TIGR01488">
    <property type="entry name" value="HAD-SF-IB"/>
    <property type="match status" value="1"/>
</dbReference>
<evidence type="ECO:0000256" key="3">
    <source>
        <dbReference type="ARBA" id="ARBA00009184"/>
    </source>
</evidence>
<comment type="similarity">
    <text evidence="3">Belongs to the HAD-like hydrolase superfamily. SerB family.</text>
</comment>
<keyword evidence="10" id="KW-0718">Serine biosynthesis</keyword>
<reference evidence="15 16" key="1">
    <citation type="submission" date="2023-08" db="EMBL/GenBank/DDBJ databases">
        <title>Pleionea litopenaei sp. nov., isolated from stomach of juvenile Litopenaeus vannamei.</title>
        <authorList>
            <person name="Rho A.M."/>
            <person name="Hwang C.Y."/>
        </authorList>
    </citation>
    <scope>NUCLEOTIDE SEQUENCE [LARGE SCALE GENOMIC DNA]</scope>
    <source>
        <strain evidence="15 16">HL-JVS1</strain>
    </source>
</reference>
<comment type="catalytic activity">
    <reaction evidence="13">
        <text>O-phospho-D-serine + H2O = D-serine + phosphate</text>
        <dbReference type="Rhea" id="RHEA:24873"/>
        <dbReference type="ChEBI" id="CHEBI:15377"/>
        <dbReference type="ChEBI" id="CHEBI:35247"/>
        <dbReference type="ChEBI" id="CHEBI:43474"/>
        <dbReference type="ChEBI" id="CHEBI:58680"/>
        <dbReference type="EC" id="3.1.3.3"/>
    </reaction>
</comment>
<proteinExistence type="inferred from homology"/>
<dbReference type="GO" id="GO:0036424">
    <property type="term" value="F:L-phosphoserine phosphatase activity"/>
    <property type="evidence" value="ECO:0007669"/>
    <property type="project" value="InterPro"/>
</dbReference>
<dbReference type="SFLD" id="SFLDF00029">
    <property type="entry name" value="phosphoserine_phosphatase"/>
    <property type="match status" value="1"/>
</dbReference>
<keyword evidence="9" id="KW-0460">Magnesium</keyword>
<name>A0AA51RX01_9GAMM</name>
<comment type="catalytic activity">
    <reaction evidence="12">
        <text>O-phospho-L-serine + H2O = L-serine + phosphate</text>
        <dbReference type="Rhea" id="RHEA:21208"/>
        <dbReference type="ChEBI" id="CHEBI:15377"/>
        <dbReference type="ChEBI" id="CHEBI:33384"/>
        <dbReference type="ChEBI" id="CHEBI:43474"/>
        <dbReference type="ChEBI" id="CHEBI:57524"/>
        <dbReference type="EC" id="3.1.3.3"/>
    </reaction>
</comment>
<dbReference type="KEGG" id="plei:Q9312_08855"/>
<evidence type="ECO:0000256" key="13">
    <source>
        <dbReference type="ARBA" id="ARBA00048523"/>
    </source>
</evidence>
<dbReference type="SFLD" id="SFLDG01136">
    <property type="entry name" value="C1.6:_Phosphoserine_Phosphatas"/>
    <property type="match status" value="1"/>
</dbReference>
<dbReference type="PANTHER" id="PTHR43344">
    <property type="entry name" value="PHOSPHOSERINE PHOSPHATASE"/>
    <property type="match status" value="1"/>
</dbReference>
<evidence type="ECO:0000256" key="2">
    <source>
        <dbReference type="ARBA" id="ARBA00005135"/>
    </source>
</evidence>
<evidence type="ECO:0000256" key="7">
    <source>
        <dbReference type="ARBA" id="ARBA00022723"/>
    </source>
</evidence>
<dbReference type="InterPro" id="IPR023214">
    <property type="entry name" value="HAD_sf"/>
</dbReference>
<evidence type="ECO:0000256" key="5">
    <source>
        <dbReference type="ARBA" id="ARBA00015196"/>
    </source>
</evidence>
<dbReference type="Gene3D" id="3.40.50.1000">
    <property type="entry name" value="HAD superfamily/HAD-like"/>
    <property type="match status" value="1"/>
</dbReference>
<keyword evidence="7" id="KW-0479">Metal-binding</keyword>
<dbReference type="PANTHER" id="PTHR43344:SF2">
    <property type="entry name" value="PHOSPHOSERINE PHOSPHATASE"/>
    <property type="match status" value="1"/>
</dbReference>
<sequence>MSQFQEYLYQPGSEQGWQTSTLLDSRLASVEGASLRVWPLRQEHLVQIQKALQTLGIERFVLCTDSVSEISELIIECSVDERQQGLSKIREMIVSELSKMDVNFALMDNAYRAIKPRLMVFDMDSTLIQMECIDEIARRCGCFEQVAEITERAMQGELDFAQSLRARVALLNGLPESEFLALTHSLPVTKGVTEMVAWAKAHQCQVAVVSGGFIPFVEALKNKLGLDYAFANELAVEQEKLTGEVVGEIVDGGRKRQILMALREELGLTEHEVWAVGDGANDLPMLAEAGLGVAFDAKPKVRAAAYAGIHKADMSELVKLLVG</sequence>
<dbReference type="RefSeq" id="WP_309204243.1">
    <property type="nucleotide sequence ID" value="NZ_CP133548.1"/>
</dbReference>